<dbReference type="Proteomes" id="UP001549167">
    <property type="component" value="Unassembled WGS sequence"/>
</dbReference>
<proteinExistence type="predicted"/>
<keyword evidence="2" id="KW-1185">Reference proteome</keyword>
<evidence type="ECO:0000313" key="2">
    <source>
        <dbReference type="Proteomes" id="UP001549167"/>
    </source>
</evidence>
<protein>
    <submittedName>
        <fullName evidence="1">Uncharacterized protein</fullName>
    </submittedName>
</protein>
<dbReference type="RefSeq" id="WP_354220019.1">
    <property type="nucleotide sequence ID" value="NZ_JBEPMX010000007.1"/>
</dbReference>
<gene>
    <name evidence="1" type="ORF">ABID56_001535</name>
</gene>
<sequence length="146" mass="17217">MQKRLVLFYCLVALCFLSVILFTGNPLNKTNQTFTANISIADLTINDKFTENNQYYIDLTFENEFYVSRYNIENNKRVYRLSNKEIYEKIDLDSNDNYGGMTLKVMIHPNDINKEELQNIQQEPQLIFSKKKYSKYVEVIDILSKG</sequence>
<reference evidence="1 2" key="1">
    <citation type="submission" date="2024-06" db="EMBL/GenBank/DDBJ databases">
        <title>Genomic Encyclopedia of Type Strains, Phase IV (KMG-IV): sequencing the most valuable type-strain genomes for metagenomic binning, comparative biology and taxonomic classification.</title>
        <authorList>
            <person name="Goeker M."/>
        </authorList>
    </citation>
    <scope>NUCLEOTIDE SEQUENCE [LARGE SCALE GENOMIC DNA]</scope>
    <source>
        <strain evidence="1 2">DSM 23520</strain>
    </source>
</reference>
<evidence type="ECO:0000313" key="1">
    <source>
        <dbReference type="EMBL" id="MET3683440.1"/>
    </source>
</evidence>
<comment type="caution">
    <text evidence="1">The sequence shown here is derived from an EMBL/GenBank/DDBJ whole genome shotgun (WGS) entry which is preliminary data.</text>
</comment>
<dbReference type="EMBL" id="JBEPMX010000007">
    <property type="protein sequence ID" value="MET3683440.1"/>
    <property type="molecule type" value="Genomic_DNA"/>
</dbReference>
<accession>A0ABV2KY20</accession>
<name>A0ABV2KY20_9BACI</name>
<organism evidence="1 2">
    <name type="scientific">Alkalibacillus flavidus</name>
    <dbReference type="NCBI Taxonomy" id="546021"/>
    <lineage>
        <taxon>Bacteria</taxon>
        <taxon>Bacillati</taxon>
        <taxon>Bacillota</taxon>
        <taxon>Bacilli</taxon>
        <taxon>Bacillales</taxon>
        <taxon>Bacillaceae</taxon>
        <taxon>Alkalibacillus</taxon>
    </lineage>
</organism>